<feature type="transmembrane region" description="Helical" evidence="7">
    <location>
        <begin position="222"/>
        <end position="243"/>
    </location>
</feature>
<keyword evidence="2" id="KW-1003">Cell membrane</keyword>
<feature type="transmembrane region" description="Helical" evidence="7">
    <location>
        <begin position="100"/>
        <end position="122"/>
    </location>
</feature>
<dbReference type="PANTHER" id="PTHR33362">
    <property type="entry name" value="SIALIC ACID TRAP TRANSPORTER PERMEASE PROTEIN SIAT-RELATED"/>
    <property type="match status" value="1"/>
</dbReference>
<dbReference type="KEGG" id="atw:C0099_01665"/>
<sequence>MNEMIIIVLVLFGALLALLASGVWVAVTLIVVGFIAIAAFTPSPPDSLLAITVWDHSWNWALTALPLFVWMGEILTRSRLSQDMFSGLAPWLSWLPGRLLHVNIIGCSVMAAVAGSSAVTAATIGRMSLPELKKRGYSESMSLGTLAGAGTLGLLIPPSIMMIVYGIVTQQSIARLFIAGLIPGLVIISLFMGYVIIWSLINRDKMPPNDIRMSFMEKLWNSRRLIPVIVLIVLVIGSIYTGFATPTEAATIGVLGALGLAWVSRTLTLRSFLDGLMGAMRTSCMITFIIAGASFLAIGMAFTGIPAALAAWVEGLGLSTWMLLVMLTLIYIVLGCFLEGASMIVLTASIALPMIQAAGLDPIWFGIYLIIVVEMSQITPPVGFNLFVLQGMSGRDLMVIARSAFPFFMVMILGIVVLATWPGLVTFLPDLMMNR</sequence>
<keyword evidence="4 7" id="KW-0812">Transmembrane</keyword>
<evidence type="ECO:0000256" key="1">
    <source>
        <dbReference type="ARBA" id="ARBA00004429"/>
    </source>
</evidence>
<dbReference type="GO" id="GO:0005886">
    <property type="term" value="C:plasma membrane"/>
    <property type="evidence" value="ECO:0007669"/>
    <property type="project" value="UniProtKB-SubCell"/>
</dbReference>
<dbReference type="PANTHER" id="PTHR33362:SF5">
    <property type="entry name" value="C4-DICARBOXYLATE TRAP TRANSPORTER LARGE PERMEASE PROTEIN DCTM"/>
    <property type="match status" value="1"/>
</dbReference>
<keyword evidence="5 7" id="KW-1133">Transmembrane helix</keyword>
<evidence type="ECO:0000313" key="9">
    <source>
        <dbReference type="EMBL" id="AUN93755.1"/>
    </source>
</evidence>
<dbReference type="EMBL" id="CP025682">
    <property type="protein sequence ID" value="AUN93755.1"/>
    <property type="molecule type" value="Genomic_DNA"/>
</dbReference>
<comment type="subcellular location">
    <subcellularLocation>
        <location evidence="1 7">Cell inner membrane</location>
        <topology evidence="1 7">Multi-pass membrane protein</topology>
    </subcellularLocation>
</comment>
<feature type="transmembrane region" description="Helical" evidence="7">
    <location>
        <begin position="143"/>
        <end position="167"/>
    </location>
</feature>
<evidence type="ECO:0000256" key="5">
    <source>
        <dbReference type="ARBA" id="ARBA00022989"/>
    </source>
</evidence>
<proteinExistence type="inferred from homology"/>
<feature type="transmembrane region" description="Helical" evidence="7">
    <location>
        <begin position="404"/>
        <end position="428"/>
    </location>
</feature>
<keyword evidence="7" id="KW-0813">Transport</keyword>
<evidence type="ECO:0000256" key="6">
    <source>
        <dbReference type="ARBA" id="ARBA00023136"/>
    </source>
</evidence>
<feature type="transmembrane region" description="Helical" evidence="7">
    <location>
        <begin position="285"/>
        <end position="309"/>
    </location>
</feature>
<feature type="domain" description="TRAP C4-dicarboxylate transport system permease DctM subunit" evidence="8">
    <location>
        <begin position="12"/>
        <end position="423"/>
    </location>
</feature>
<keyword evidence="10" id="KW-1185">Reference proteome</keyword>
<feature type="transmembrane region" description="Helical" evidence="7">
    <location>
        <begin position="363"/>
        <end position="384"/>
    </location>
</feature>
<comment type="function">
    <text evidence="7">Part of the tripartite ATP-independent periplasmic (TRAP) transport system.</text>
</comment>
<evidence type="ECO:0000313" key="10">
    <source>
        <dbReference type="Proteomes" id="UP000242205"/>
    </source>
</evidence>
<feature type="transmembrane region" description="Helical" evidence="7">
    <location>
        <begin position="173"/>
        <end position="201"/>
    </location>
</feature>
<evidence type="ECO:0000259" key="8">
    <source>
        <dbReference type="Pfam" id="PF06808"/>
    </source>
</evidence>
<comment type="similarity">
    <text evidence="7">Belongs to the TRAP transporter large permease family.</text>
</comment>
<feature type="transmembrane region" description="Helical" evidence="7">
    <location>
        <begin position="6"/>
        <end position="39"/>
    </location>
</feature>
<dbReference type="GO" id="GO:0022857">
    <property type="term" value="F:transmembrane transporter activity"/>
    <property type="evidence" value="ECO:0007669"/>
    <property type="project" value="UniProtKB-UniRule"/>
</dbReference>
<protein>
    <recommendedName>
        <fullName evidence="7">TRAP transporter large permease protein</fullName>
    </recommendedName>
</protein>
<dbReference type="AlphaFoldDB" id="A0A2I6S3D8"/>
<dbReference type="Pfam" id="PF06808">
    <property type="entry name" value="DctM"/>
    <property type="match status" value="1"/>
</dbReference>
<dbReference type="InterPro" id="IPR010656">
    <property type="entry name" value="DctM"/>
</dbReference>
<dbReference type="RefSeq" id="WP_102245829.1">
    <property type="nucleotide sequence ID" value="NZ_CP025682.1"/>
</dbReference>
<evidence type="ECO:0000256" key="7">
    <source>
        <dbReference type="RuleBase" id="RU369079"/>
    </source>
</evidence>
<feature type="transmembrane region" description="Helical" evidence="7">
    <location>
        <begin position="249"/>
        <end position="273"/>
    </location>
</feature>
<evidence type="ECO:0000256" key="3">
    <source>
        <dbReference type="ARBA" id="ARBA00022519"/>
    </source>
</evidence>
<dbReference type="InterPro" id="IPR004681">
    <property type="entry name" value="TRAP_DctM"/>
</dbReference>
<feature type="transmembrane region" description="Helical" evidence="7">
    <location>
        <begin position="321"/>
        <end position="351"/>
    </location>
</feature>
<evidence type="ECO:0000256" key="2">
    <source>
        <dbReference type="ARBA" id="ARBA00022475"/>
    </source>
</evidence>
<dbReference type="Proteomes" id="UP000242205">
    <property type="component" value="Chromosome"/>
</dbReference>
<keyword evidence="3 7" id="KW-0997">Cell inner membrane</keyword>
<dbReference type="PIRSF" id="PIRSF006066">
    <property type="entry name" value="HI0050"/>
    <property type="match status" value="1"/>
</dbReference>
<reference evidence="9 10" key="1">
    <citation type="submission" date="2018-01" db="EMBL/GenBank/DDBJ databases">
        <authorList>
            <person name="Fu G.-Y."/>
        </authorList>
    </citation>
    <scope>NUCLEOTIDE SEQUENCE [LARGE SCALE GENOMIC DNA]</scope>
    <source>
        <strain evidence="9 10">SY39</strain>
    </source>
</reference>
<dbReference type="OrthoDB" id="9796052at2"/>
<gene>
    <name evidence="9" type="ORF">C0099_01665</name>
</gene>
<keyword evidence="6 7" id="KW-0472">Membrane</keyword>
<dbReference type="NCBIfam" id="TIGR00786">
    <property type="entry name" value="dctM"/>
    <property type="match status" value="1"/>
</dbReference>
<comment type="subunit">
    <text evidence="7">The complex comprises the extracytoplasmic solute receptor protein and the two transmembrane proteins.</text>
</comment>
<name>A0A2I6S3D8_9RHOO</name>
<organism evidence="9 10">
    <name type="scientific">Pseudazoarcus pumilus</name>
    <dbReference type="NCBI Taxonomy" id="2067960"/>
    <lineage>
        <taxon>Bacteria</taxon>
        <taxon>Pseudomonadati</taxon>
        <taxon>Pseudomonadota</taxon>
        <taxon>Betaproteobacteria</taxon>
        <taxon>Rhodocyclales</taxon>
        <taxon>Zoogloeaceae</taxon>
        <taxon>Pseudazoarcus</taxon>
    </lineage>
</organism>
<evidence type="ECO:0000256" key="4">
    <source>
        <dbReference type="ARBA" id="ARBA00022692"/>
    </source>
</evidence>
<accession>A0A2I6S3D8</accession>
<comment type="caution">
    <text evidence="7">Lacks conserved residue(s) required for the propagation of feature annotation.</text>
</comment>